<reference evidence="16" key="1">
    <citation type="submission" date="2007-04" db="EMBL/GenBank/DDBJ databases">
        <title>Annotation of Pediculus humanus corporis strain USDA.</title>
        <authorList>
            <person name="Kirkness E."/>
            <person name="Hannick L."/>
            <person name="Hass B."/>
            <person name="Bruggner R."/>
            <person name="Lawson D."/>
            <person name="Bidwell S."/>
            <person name="Joardar V."/>
            <person name="Caler E."/>
            <person name="Walenz B."/>
            <person name="Inman J."/>
            <person name="Schobel S."/>
            <person name="Galinsky K."/>
            <person name="Amedeo P."/>
            <person name="Strausberg R."/>
        </authorList>
    </citation>
    <scope>NUCLEOTIDE SEQUENCE</scope>
    <source>
        <strain evidence="16">USDA</strain>
    </source>
</reference>
<feature type="binding site" evidence="11">
    <location>
        <position position="345"/>
    </location>
    <ligand>
        <name>Ca(2+)</name>
        <dbReference type="ChEBI" id="CHEBI:29108"/>
        <label>5</label>
    </ligand>
</feature>
<feature type="modified residue" description="Phosphotyrosine; by PKDCC" evidence="12">
    <location>
        <position position="421"/>
    </location>
</feature>
<dbReference type="Gene3D" id="2.110.10.10">
    <property type="entry name" value="Hemopexin-like domain"/>
    <property type="match status" value="1"/>
</dbReference>
<dbReference type="InParanoid" id="E0V8V4"/>
<feature type="binding site" evidence="11">
    <location>
        <position position="139"/>
    </location>
    <ligand>
        <name>Zn(2+)</name>
        <dbReference type="ChEBI" id="CHEBI:29105"/>
        <label>1</label>
    </ligand>
</feature>
<dbReference type="KEGG" id="phu:Phum_PHUM000210"/>
<dbReference type="HOGENOM" id="CLU_015489_8_0_1"/>
<dbReference type="InterPro" id="IPR006026">
    <property type="entry name" value="Peptidase_Metallo"/>
</dbReference>
<feature type="binding site" evidence="10">
    <location>
        <position position="198"/>
    </location>
    <ligand>
        <name>Zn(2+)</name>
        <dbReference type="ChEBI" id="CHEBI:29105"/>
        <label>2</label>
        <note>catalytic</note>
    </ligand>
</feature>
<evidence type="ECO:0000313" key="16">
    <source>
        <dbReference type="EMBL" id="EEB09810.1"/>
    </source>
</evidence>
<sequence length="566" mass="65353">MTFGYLPPSDKETGLLRTDEQLKTAIKNLQNFANIPATGELDANTLELLKKPRCGLPDYPNTSPKRKKRYTLHGQKWHYTNLTWSLRTLQPRNLDGGQVRGVLYHALEVWAKHSKLTFQELNSDRADILVYFHSGYHGDGYAFDGRGQVLAHAFFPGKERGGDAHFDEDEVWILDPYADLEQIEGTSLFAVAAHEFGHSLGLSHSSVQGALMFPWYQGYEGLTPDLQLPDDDKHAIQQLYGPKEKLWAKIPHYRPYRPEAPRAEPPRHLPPPTRPTQPPTKPTPRPTRPTTTSTTPRPWTPRPTHPPRTPPPSHPKPPYPYPPSPKHPEITPEKPDTCNTSYDAISVIRNEVFIFKGKYLWRIGDNGLRREYPAEISRLWYGFPSTFTHVDAVYERNDKKIVFFIGKLYYVFDANYLMPGYPKPIHYLGLPRDLDHVDAAMVWGHNGKTYFFSGTMYWRFDEEVGRVELDYPRDMSMWRGVGYNIDAVFQWKDGFWKFNDMRMRVENERQTLSAPFWMGCPRMTEVEEIEPTKPTAKRQIGSSSSSLISNYHCLLIIILLNIFSYR</sequence>
<comment type="cofactor">
    <cofactor evidence="11">
        <name>Ca(2+)</name>
        <dbReference type="ChEBI" id="CHEBI:29108"/>
    </cofactor>
    <text evidence="11">Can bind about 5 Ca(2+) ions per subunit.</text>
</comment>
<dbReference type="Proteomes" id="UP000009046">
    <property type="component" value="Unassembled WGS sequence"/>
</dbReference>
<dbReference type="GO" id="GO:0006508">
    <property type="term" value="P:proteolysis"/>
    <property type="evidence" value="ECO:0007669"/>
    <property type="project" value="UniProtKB-KW"/>
</dbReference>
<dbReference type="STRING" id="121224.E0V8V4"/>
<feature type="binding site" evidence="11">
    <location>
        <position position="391"/>
    </location>
    <ligand>
        <name>Ca(2+)</name>
        <dbReference type="ChEBI" id="CHEBI:29108"/>
        <label>4</label>
    </ligand>
</feature>
<evidence type="ECO:0000256" key="9">
    <source>
        <dbReference type="PIRSR" id="PIRSR001191-1"/>
    </source>
</evidence>
<feature type="binding site" evidence="11">
    <location>
        <position position="212"/>
    </location>
    <ligand>
        <name>Zn(2+)</name>
        <dbReference type="ChEBI" id="CHEBI:29105"/>
        <label>2</label>
        <note>catalytic</note>
    </ligand>
</feature>
<dbReference type="RefSeq" id="XP_002422548.1">
    <property type="nucleotide sequence ID" value="XM_002422503.1"/>
</dbReference>
<feature type="compositionally biased region" description="Basic and acidic residues" evidence="14">
    <location>
        <begin position="326"/>
        <end position="336"/>
    </location>
</feature>
<dbReference type="GO" id="GO:0030574">
    <property type="term" value="P:collagen catabolic process"/>
    <property type="evidence" value="ECO:0007669"/>
    <property type="project" value="TreeGrafter"/>
</dbReference>
<feature type="binding site" evidence="11">
    <location>
        <position position="343"/>
    </location>
    <ligand>
        <name>Ca(2+)</name>
        <dbReference type="ChEBI" id="CHEBI:29108"/>
        <label>4</label>
    </ligand>
</feature>
<protein>
    <recommendedName>
        <fullName evidence="15">Peptidase metallopeptidase domain-containing protein</fullName>
    </recommendedName>
</protein>
<feature type="compositionally biased region" description="Pro residues" evidence="14">
    <location>
        <begin position="298"/>
        <end position="325"/>
    </location>
</feature>
<evidence type="ECO:0000256" key="2">
    <source>
        <dbReference type="ARBA" id="ARBA00022670"/>
    </source>
</evidence>
<keyword evidence="4" id="KW-0677">Repeat</keyword>
<feature type="binding site" evidence="11">
    <location>
        <position position="127"/>
    </location>
    <ligand>
        <name>Ca(2+)</name>
        <dbReference type="ChEBI" id="CHEBI:29108"/>
        <label>2</label>
    </ligand>
</feature>
<dbReference type="eggNOG" id="KOG1565">
    <property type="taxonomic scope" value="Eukaryota"/>
</dbReference>
<feature type="binding site" evidence="11">
    <location>
        <position position="165"/>
    </location>
    <ligand>
        <name>Zn(2+)</name>
        <dbReference type="ChEBI" id="CHEBI:29105"/>
        <label>1</label>
    </ligand>
</feature>
<dbReference type="PANTHER" id="PTHR10201">
    <property type="entry name" value="MATRIX METALLOPROTEINASE"/>
    <property type="match status" value="1"/>
</dbReference>
<keyword evidence="6 10" id="KW-0862">Zinc</keyword>
<dbReference type="PROSITE" id="PS51642">
    <property type="entry name" value="HEMOPEXIN_2"/>
    <property type="match status" value="3"/>
</dbReference>
<dbReference type="InterPro" id="IPR036365">
    <property type="entry name" value="PGBD-like_sf"/>
</dbReference>
<dbReference type="SUPFAM" id="SSF47090">
    <property type="entry name" value="PGBD-like"/>
    <property type="match status" value="1"/>
</dbReference>
<feature type="binding site" description="in inhibited form" evidence="11">
    <location>
        <position position="54"/>
    </location>
    <ligand>
        <name>Zn(2+)</name>
        <dbReference type="ChEBI" id="CHEBI:29105"/>
        <label>2</label>
        <note>catalytic</note>
    </ligand>
</feature>
<feature type="binding site" evidence="11">
    <location>
        <position position="170"/>
    </location>
    <ligand>
        <name>Ca(2+)</name>
        <dbReference type="ChEBI" id="CHEBI:29108"/>
        <label>3</label>
    </ligand>
</feature>
<comment type="cofactor">
    <cofactor evidence="11">
        <name>Zn(2+)</name>
        <dbReference type="ChEBI" id="CHEBI:29105"/>
    </cofactor>
    <text evidence="11">Binds 2 Zn(2+) ions per subunit.</text>
</comment>
<dbReference type="CTD" id="8233327"/>
<dbReference type="InterPro" id="IPR033739">
    <property type="entry name" value="M10A_MMP"/>
</dbReference>
<keyword evidence="5" id="KW-0378">Hydrolase</keyword>
<feature type="binding site" evidence="11">
    <location>
        <position position="170"/>
    </location>
    <ligand>
        <name>Ca(2+)</name>
        <dbReference type="ChEBI" id="CHEBI:29108"/>
        <label>1</label>
    </ligand>
</feature>
<feature type="binding site" evidence="11">
    <location>
        <position position="486"/>
    </location>
    <ligand>
        <name>Ca(2+)</name>
        <dbReference type="ChEBI" id="CHEBI:29108"/>
        <label>4</label>
    </ligand>
</feature>
<reference evidence="17" key="3">
    <citation type="submission" date="2020-05" db="UniProtKB">
        <authorList>
            <consortium name="EnsemblMetazoa"/>
        </authorList>
    </citation>
    <scope>IDENTIFICATION</scope>
    <source>
        <strain evidence="17">USDA</strain>
    </source>
</reference>
<feature type="active site" evidence="9">
    <location>
        <position position="195"/>
    </location>
</feature>
<feature type="domain" description="Peptidase metallopeptidase" evidence="15">
    <location>
        <begin position="73"/>
        <end position="242"/>
    </location>
</feature>
<evidence type="ECO:0000256" key="5">
    <source>
        <dbReference type="ARBA" id="ARBA00022801"/>
    </source>
</evidence>
<feature type="region of interest" description="Disordered" evidence="14">
    <location>
        <begin position="256"/>
        <end position="337"/>
    </location>
</feature>
<feature type="binding site" evidence="10">
    <location>
        <position position="194"/>
    </location>
    <ligand>
        <name>Zn(2+)</name>
        <dbReference type="ChEBI" id="CHEBI:29105"/>
        <label>2</label>
        <note>catalytic</note>
    </ligand>
</feature>
<organism>
    <name type="scientific">Pediculus humanus subsp. corporis</name>
    <name type="common">Body louse</name>
    <dbReference type="NCBI Taxonomy" id="121224"/>
    <lineage>
        <taxon>Eukaryota</taxon>
        <taxon>Metazoa</taxon>
        <taxon>Ecdysozoa</taxon>
        <taxon>Arthropoda</taxon>
        <taxon>Hexapoda</taxon>
        <taxon>Insecta</taxon>
        <taxon>Pterygota</taxon>
        <taxon>Neoptera</taxon>
        <taxon>Paraneoptera</taxon>
        <taxon>Psocodea</taxon>
        <taxon>Troctomorpha</taxon>
        <taxon>Phthiraptera</taxon>
        <taxon>Anoplura</taxon>
        <taxon>Pediculidae</taxon>
        <taxon>Pediculus</taxon>
    </lineage>
</organism>
<dbReference type="InterPro" id="IPR000585">
    <property type="entry name" value="Hemopexin-like_dom"/>
</dbReference>
<feature type="binding site" evidence="11">
    <location>
        <position position="161"/>
    </location>
    <ligand>
        <name>Ca(2+)</name>
        <dbReference type="ChEBI" id="CHEBI:29108"/>
        <label>2</label>
    </ligand>
</feature>
<keyword evidence="8" id="KW-0865">Zymogen</keyword>
<dbReference type="InterPro" id="IPR036375">
    <property type="entry name" value="Hemopexin-like_dom_sf"/>
</dbReference>
<feature type="binding site" evidence="11">
    <location>
        <position position="163"/>
    </location>
    <ligand>
        <name>Ca(2+)</name>
        <dbReference type="ChEBI" id="CHEBI:29108"/>
        <label>2</label>
    </ligand>
</feature>
<dbReference type="Pfam" id="PF00413">
    <property type="entry name" value="Peptidase_M10"/>
    <property type="match status" value="1"/>
</dbReference>
<proteinExistence type="inferred from homology"/>
<dbReference type="PANTHER" id="PTHR10201:SF308">
    <property type="entry name" value="MATRIX METALLOPROTEINASE 2"/>
    <property type="match status" value="1"/>
</dbReference>
<dbReference type="PIRSF" id="PIRSF001191">
    <property type="entry name" value="Peptidase_M10A_matrix"/>
    <property type="match status" value="1"/>
</dbReference>
<keyword evidence="11" id="KW-0106">Calcium</keyword>
<dbReference type="Gene3D" id="3.40.390.10">
    <property type="entry name" value="Collagenase (Catalytic Domain)"/>
    <property type="match status" value="1"/>
</dbReference>
<feature type="binding site" evidence="11">
    <location>
        <position position="137"/>
    </location>
    <ligand>
        <name>Zn(2+)</name>
        <dbReference type="ChEBI" id="CHEBI:29105"/>
        <label>1</label>
    </ligand>
</feature>
<dbReference type="VEuPathDB" id="VectorBase:PHUM000210"/>
<keyword evidence="2" id="KW-0645">Protease</keyword>
<feature type="repeat" description="Hemopexin" evidence="13">
    <location>
        <begin position="335"/>
        <end position="383"/>
    </location>
</feature>
<dbReference type="EMBL" id="DS234986">
    <property type="protein sequence ID" value="EEB09810.1"/>
    <property type="molecule type" value="Genomic_DNA"/>
</dbReference>
<feature type="binding site" evidence="11">
    <location>
        <position position="167"/>
    </location>
    <ligand>
        <name>Ca(2+)</name>
        <dbReference type="ChEBI" id="CHEBI:29108"/>
        <label>3</label>
    </ligand>
</feature>
<evidence type="ECO:0000256" key="1">
    <source>
        <dbReference type="ARBA" id="ARBA00010370"/>
    </source>
</evidence>
<dbReference type="InterPro" id="IPR021190">
    <property type="entry name" value="Pept_M10A"/>
</dbReference>
<keyword evidence="7" id="KW-0482">Metalloprotease</keyword>
<evidence type="ECO:0000256" key="11">
    <source>
        <dbReference type="PIRSR" id="PIRSR621190-2"/>
    </source>
</evidence>
<evidence type="ECO:0000256" key="7">
    <source>
        <dbReference type="ARBA" id="ARBA00023049"/>
    </source>
</evidence>
<keyword evidence="18" id="KW-1185">Reference proteome</keyword>
<evidence type="ECO:0000259" key="15">
    <source>
        <dbReference type="SMART" id="SM00235"/>
    </source>
</evidence>
<feature type="binding site" evidence="11">
    <location>
        <position position="488"/>
    </location>
    <ligand>
        <name>Ca(2+)</name>
        <dbReference type="ChEBI" id="CHEBI:29108"/>
        <label>5</label>
    </ligand>
</feature>
<feature type="compositionally biased region" description="Pro residues" evidence="14">
    <location>
        <begin position="268"/>
        <end position="287"/>
    </location>
</feature>
<dbReference type="OrthoDB" id="406838at2759"/>
<dbReference type="InterPro" id="IPR024079">
    <property type="entry name" value="MetalloPept_cat_dom_sf"/>
</dbReference>
<feature type="binding site" evidence="11">
    <location>
        <position position="145"/>
    </location>
    <ligand>
        <name>Ca(2+)</name>
        <dbReference type="ChEBI" id="CHEBI:29108"/>
        <label>3</label>
    </ligand>
</feature>
<dbReference type="InterPro" id="IPR018487">
    <property type="entry name" value="Hemopexin-like_repeat"/>
</dbReference>
<comment type="similarity">
    <text evidence="1">Belongs to the peptidase M10A family.</text>
</comment>
<dbReference type="AlphaFoldDB" id="E0V8V4"/>
<feature type="binding site" evidence="10">
    <location>
        <position position="204"/>
    </location>
    <ligand>
        <name>Zn(2+)</name>
        <dbReference type="ChEBI" id="CHEBI:29105"/>
        <label>2</label>
        <note>catalytic</note>
    </ligand>
</feature>
<dbReference type="SUPFAM" id="SSF50923">
    <property type="entry name" value="Hemopexin-like domain"/>
    <property type="match status" value="1"/>
</dbReference>
<dbReference type="CDD" id="cd04278">
    <property type="entry name" value="ZnMc_MMP"/>
    <property type="match status" value="1"/>
</dbReference>
<dbReference type="CDD" id="cd00094">
    <property type="entry name" value="HX"/>
    <property type="match status" value="1"/>
</dbReference>
<dbReference type="SUPFAM" id="SSF55486">
    <property type="entry name" value="Metalloproteases ('zincins'), catalytic domain"/>
    <property type="match status" value="1"/>
</dbReference>
<dbReference type="FunFam" id="2.110.10.10:FF:000018">
    <property type="entry name" value="Matrix metallopeptidase 25b"/>
    <property type="match status" value="1"/>
</dbReference>
<evidence type="ECO:0000256" key="13">
    <source>
        <dbReference type="PROSITE-ProRule" id="PRU01011"/>
    </source>
</evidence>
<dbReference type="PRINTS" id="PR00138">
    <property type="entry name" value="MATRIXIN"/>
</dbReference>
<dbReference type="SMART" id="SM00120">
    <property type="entry name" value="HX"/>
    <property type="match status" value="4"/>
</dbReference>
<evidence type="ECO:0000313" key="17">
    <source>
        <dbReference type="EnsemblMetazoa" id="PHUM000210-PA"/>
    </source>
</evidence>
<feature type="binding site" evidence="11">
    <location>
        <position position="152"/>
    </location>
    <ligand>
        <name>Zn(2+)</name>
        <dbReference type="ChEBI" id="CHEBI:29105"/>
        <label>1</label>
    </ligand>
</feature>
<feature type="repeat" description="Hemopexin" evidence="13">
    <location>
        <begin position="387"/>
        <end position="432"/>
    </location>
</feature>
<accession>E0V8V4</accession>
<dbReference type="FunCoup" id="E0V8V4">
    <property type="interactions" value="213"/>
</dbReference>
<feature type="binding site" evidence="11">
    <location>
        <position position="144"/>
    </location>
    <ligand>
        <name>Ca(2+)</name>
        <dbReference type="ChEBI" id="CHEBI:29108"/>
        <label>3</label>
    </ligand>
</feature>
<evidence type="ECO:0000256" key="3">
    <source>
        <dbReference type="ARBA" id="ARBA00022723"/>
    </source>
</evidence>
<dbReference type="EnsemblMetazoa" id="PHUM000210-RA">
    <property type="protein sequence ID" value="PHUM000210-PA"/>
    <property type="gene ID" value="PHUM000210"/>
</dbReference>
<dbReference type="EMBL" id="AAZO01000007">
    <property type="status" value="NOT_ANNOTATED_CDS"/>
    <property type="molecule type" value="Genomic_DNA"/>
</dbReference>
<dbReference type="Pfam" id="PF01471">
    <property type="entry name" value="PG_binding_1"/>
    <property type="match status" value="1"/>
</dbReference>
<dbReference type="GO" id="GO:0008270">
    <property type="term" value="F:zinc ion binding"/>
    <property type="evidence" value="ECO:0007669"/>
    <property type="project" value="InterPro"/>
</dbReference>
<dbReference type="Pfam" id="PF00045">
    <property type="entry name" value="Hemopexin"/>
    <property type="match status" value="3"/>
</dbReference>
<keyword evidence="3 10" id="KW-0479">Metal-binding</keyword>
<dbReference type="FunFam" id="3.40.390.10:FF:000022">
    <property type="entry name" value="Matrix metalloproteinase 1, isoform C"/>
    <property type="match status" value="1"/>
</dbReference>
<dbReference type="SMART" id="SM00235">
    <property type="entry name" value="ZnMc"/>
    <property type="match status" value="1"/>
</dbReference>
<evidence type="ECO:0000256" key="6">
    <source>
        <dbReference type="ARBA" id="ARBA00022833"/>
    </source>
</evidence>
<dbReference type="GO" id="GO:0031012">
    <property type="term" value="C:extracellular matrix"/>
    <property type="evidence" value="ECO:0007669"/>
    <property type="project" value="InterPro"/>
</dbReference>
<feature type="compositionally biased region" description="Basic and acidic residues" evidence="14">
    <location>
        <begin position="256"/>
        <end position="267"/>
    </location>
</feature>
<evidence type="ECO:0000256" key="8">
    <source>
        <dbReference type="ARBA" id="ARBA00023145"/>
    </source>
</evidence>
<dbReference type="InterPro" id="IPR001818">
    <property type="entry name" value="Pept_M10_metallopeptidase"/>
</dbReference>
<reference evidence="16" key="2">
    <citation type="submission" date="2007-04" db="EMBL/GenBank/DDBJ databases">
        <title>The genome of the human body louse.</title>
        <authorList>
            <consortium name="The Human Body Louse Genome Consortium"/>
            <person name="Kirkness E."/>
            <person name="Walenz B."/>
            <person name="Hass B."/>
            <person name="Bruggner R."/>
            <person name="Strausberg R."/>
        </authorList>
    </citation>
    <scope>NUCLEOTIDE SEQUENCE</scope>
    <source>
        <strain evidence="16">USDA</strain>
    </source>
</reference>
<dbReference type="OMA" id="DPRYPQD"/>
<dbReference type="InterPro" id="IPR002477">
    <property type="entry name" value="Peptidoglycan-bd-like"/>
</dbReference>
<dbReference type="MEROPS" id="M10.036"/>
<feature type="compositionally biased region" description="Low complexity" evidence="14">
    <location>
        <begin position="288"/>
        <end position="297"/>
    </location>
</feature>
<dbReference type="GO" id="GO:0004222">
    <property type="term" value="F:metalloendopeptidase activity"/>
    <property type="evidence" value="ECO:0007669"/>
    <property type="project" value="InterPro"/>
</dbReference>
<evidence type="ECO:0000313" key="18">
    <source>
        <dbReference type="Proteomes" id="UP000009046"/>
    </source>
</evidence>
<feature type="repeat" description="Hemopexin" evidence="13">
    <location>
        <begin position="434"/>
        <end position="481"/>
    </location>
</feature>
<gene>
    <name evidence="17" type="primary">8233327</name>
    <name evidence="16" type="ORF">Phum_PHUM000210</name>
</gene>
<name>E0V8V4_PEDHC</name>
<dbReference type="GO" id="GO:0030198">
    <property type="term" value="P:extracellular matrix organization"/>
    <property type="evidence" value="ECO:0007669"/>
    <property type="project" value="TreeGrafter"/>
</dbReference>
<evidence type="ECO:0000256" key="14">
    <source>
        <dbReference type="SAM" id="MobiDB-lite"/>
    </source>
</evidence>
<dbReference type="GO" id="GO:0005615">
    <property type="term" value="C:extracellular space"/>
    <property type="evidence" value="ECO:0007669"/>
    <property type="project" value="TreeGrafter"/>
</dbReference>
<dbReference type="GeneID" id="8233327"/>
<evidence type="ECO:0000256" key="4">
    <source>
        <dbReference type="ARBA" id="ARBA00022737"/>
    </source>
</evidence>
<evidence type="ECO:0000256" key="10">
    <source>
        <dbReference type="PIRSR" id="PIRSR001191-2"/>
    </source>
</evidence>
<evidence type="ECO:0000256" key="12">
    <source>
        <dbReference type="PIRSR" id="PIRSR621190-4"/>
    </source>
</evidence>
<feature type="binding site" evidence="11">
    <location>
        <position position="440"/>
    </location>
    <ligand>
        <name>Ca(2+)</name>
        <dbReference type="ChEBI" id="CHEBI:29108"/>
        <label>5</label>
    </ligand>
</feature>